<keyword evidence="9" id="KW-0624">Polysaccharide degradation</keyword>
<evidence type="ECO:0000256" key="1">
    <source>
        <dbReference type="ARBA" id="ARBA00000681"/>
    </source>
</evidence>
<dbReference type="Pfam" id="PF18998">
    <property type="entry name" value="Flg_new_2"/>
    <property type="match status" value="1"/>
</dbReference>
<keyword evidence="4" id="KW-0858">Xylan degradation</keyword>
<dbReference type="SMART" id="SM00633">
    <property type="entry name" value="Glyco_10"/>
    <property type="match status" value="1"/>
</dbReference>
<dbReference type="Proteomes" id="UP001062165">
    <property type="component" value="Chromosome"/>
</dbReference>
<dbReference type="RefSeq" id="WP_263051554.1">
    <property type="nucleotide sequence ID" value="NZ_CP106735.1"/>
</dbReference>
<dbReference type="Pfam" id="PF00331">
    <property type="entry name" value="Glyco_hydro_10"/>
    <property type="match status" value="1"/>
</dbReference>
<comment type="catalytic activity">
    <reaction evidence="1">
        <text>Endohydrolysis of (1-&gt;4)-beta-D-xylosidic linkages in xylans.</text>
        <dbReference type="EC" id="3.2.1.8"/>
    </reaction>
</comment>
<dbReference type="PROSITE" id="PS51760">
    <property type="entry name" value="GH10_2"/>
    <property type="match status" value="1"/>
</dbReference>
<evidence type="ECO:0000256" key="5">
    <source>
        <dbReference type="ARBA" id="ARBA00022729"/>
    </source>
</evidence>
<dbReference type="Gene3D" id="3.20.20.80">
    <property type="entry name" value="Glycosidases"/>
    <property type="match status" value="1"/>
</dbReference>
<evidence type="ECO:0000256" key="10">
    <source>
        <dbReference type="SAM" id="SignalP"/>
    </source>
</evidence>
<feature type="domain" description="GH10" evidence="11">
    <location>
        <begin position="23"/>
        <end position="357"/>
    </location>
</feature>
<keyword evidence="13" id="KW-1185">Reference proteome</keyword>
<dbReference type="SUPFAM" id="SSF51445">
    <property type="entry name" value="(Trans)glycosidases"/>
    <property type="match status" value="1"/>
</dbReference>
<dbReference type="NCBIfam" id="TIGR04183">
    <property type="entry name" value="Por_Secre_tail"/>
    <property type="match status" value="1"/>
</dbReference>
<keyword evidence="7" id="KW-0119">Carbohydrate metabolism</keyword>
<reference evidence="12" key="1">
    <citation type="submission" date="2022-10" db="EMBL/GenBank/DDBJ databases">
        <title>Comparative genomics and taxonomic characterization of three novel marine species of genus Reichenbachiella exhibiting antioxidant and polysaccharide degradation activities.</title>
        <authorList>
            <person name="Muhammad N."/>
            <person name="Lee Y.-J."/>
            <person name="Ko J."/>
            <person name="Kim S.-G."/>
        </authorList>
    </citation>
    <scope>NUCLEOTIDE SEQUENCE</scope>
    <source>
        <strain evidence="12">Wsw4-B4</strain>
    </source>
</reference>
<evidence type="ECO:0000256" key="4">
    <source>
        <dbReference type="ARBA" id="ARBA00022651"/>
    </source>
</evidence>
<feature type="signal peptide" evidence="10">
    <location>
        <begin position="1"/>
        <end position="19"/>
    </location>
</feature>
<dbReference type="InterPro" id="IPR017853">
    <property type="entry name" value="GH"/>
</dbReference>
<name>A0ABY6D138_9BACT</name>
<dbReference type="PANTHER" id="PTHR31490:SF88">
    <property type="entry name" value="BETA-XYLANASE"/>
    <property type="match status" value="1"/>
</dbReference>
<evidence type="ECO:0000313" key="12">
    <source>
        <dbReference type="EMBL" id="UXX79823.1"/>
    </source>
</evidence>
<evidence type="ECO:0000256" key="8">
    <source>
        <dbReference type="ARBA" id="ARBA00023295"/>
    </source>
</evidence>
<keyword evidence="5 10" id="KW-0732">Signal</keyword>
<dbReference type="EC" id="3.2.1.8" evidence="3"/>
<evidence type="ECO:0000256" key="3">
    <source>
        <dbReference type="ARBA" id="ARBA00012590"/>
    </source>
</evidence>
<organism evidence="12 13">
    <name type="scientific">Reichenbachiella carrageenanivorans</name>
    <dbReference type="NCBI Taxonomy" id="2979869"/>
    <lineage>
        <taxon>Bacteria</taxon>
        <taxon>Pseudomonadati</taxon>
        <taxon>Bacteroidota</taxon>
        <taxon>Cytophagia</taxon>
        <taxon>Cytophagales</taxon>
        <taxon>Reichenbachiellaceae</taxon>
        <taxon>Reichenbachiella</taxon>
    </lineage>
</organism>
<feature type="chain" id="PRO_5046958612" description="endo-1,4-beta-xylanase" evidence="10">
    <location>
        <begin position="20"/>
        <end position="528"/>
    </location>
</feature>
<keyword evidence="6" id="KW-0378">Hydrolase</keyword>
<dbReference type="InterPro" id="IPR044060">
    <property type="entry name" value="Bacterial_rp_domain"/>
</dbReference>
<keyword evidence="8" id="KW-0326">Glycosidase</keyword>
<accession>A0ABY6D138</accession>
<sequence>MIRTTCFLILILCGFSSMSQTEIPTGRRLREIAEDRFVYDRIYIGGATHGKLFGTASMEILNREFSYITPANDFKQTYIHAEPGEWRWELPDQWVDSAKLNNQLIRMHSPISPQASKWAKDDSRTAAELKTNMTEYMTELCKHYNDKPEIEWMDVVNETVERDGNWFGPKPGTDLWENPWPLIGYDQTTDGLNPPSYIRMAFEIANTHAPDIKLIYNQQGDMEDAMWNKTKATVLHLRSLGLRVDGIGWQAHLETDFLEIPNVIAKLEALIDWAHANDLEFHVTENDVDIKNGDDEDKQAEIFEIIVKTVLAKATSGVVTWNAWMVRDSDGKGADGLPAMFDADGKPKPAYYAVQQVLEDVVIDAQLTTQVSGQGSLNDVAGTYLLNTELTLTATPADGYAFWKWEGTESDTENPKTITLTQDYDLTARFLKEDDPKLILGMDVIATNDLWVYPNPVTDGQLTVEIKTDTSSPVTLSLFNFSGKLLQSNAYTQPQPYRFELDSSWDSGIYLLRISFDNQTVNKKIVIR</sequence>
<dbReference type="InterPro" id="IPR001000">
    <property type="entry name" value="GH10_dom"/>
</dbReference>
<proteinExistence type="inferred from homology"/>
<evidence type="ECO:0000256" key="7">
    <source>
        <dbReference type="ARBA" id="ARBA00023277"/>
    </source>
</evidence>
<evidence type="ECO:0000259" key="11">
    <source>
        <dbReference type="PROSITE" id="PS51760"/>
    </source>
</evidence>
<evidence type="ECO:0000256" key="6">
    <source>
        <dbReference type="ARBA" id="ARBA00022801"/>
    </source>
</evidence>
<evidence type="ECO:0000256" key="2">
    <source>
        <dbReference type="ARBA" id="ARBA00007495"/>
    </source>
</evidence>
<gene>
    <name evidence="12" type="ORF">N7E81_01725</name>
</gene>
<dbReference type="PANTHER" id="PTHR31490">
    <property type="entry name" value="GLYCOSYL HYDROLASE"/>
    <property type="match status" value="1"/>
</dbReference>
<dbReference type="EMBL" id="CP106735">
    <property type="protein sequence ID" value="UXX79823.1"/>
    <property type="molecule type" value="Genomic_DNA"/>
</dbReference>
<dbReference type="Pfam" id="PF18962">
    <property type="entry name" value="Por_Secre_tail"/>
    <property type="match status" value="1"/>
</dbReference>
<comment type="similarity">
    <text evidence="2">Belongs to the glycosyl hydrolase 10 (cellulase F) family.</text>
</comment>
<dbReference type="InterPro" id="IPR044846">
    <property type="entry name" value="GH10"/>
</dbReference>
<evidence type="ECO:0000313" key="13">
    <source>
        <dbReference type="Proteomes" id="UP001062165"/>
    </source>
</evidence>
<dbReference type="InterPro" id="IPR026444">
    <property type="entry name" value="Secre_tail"/>
</dbReference>
<protein>
    <recommendedName>
        <fullName evidence="3">endo-1,4-beta-xylanase</fullName>
        <ecNumber evidence="3">3.2.1.8</ecNumber>
    </recommendedName>
</protein>
<evidence type="ECO:0000256" key="9">
    <source>
        <dbReference type="ARBA" id="ARBA00023326"/>
    </source>
</evidence>